<feature type="region of interest" description="Disordered" evidence="1">
    <location>
        <begin position="1"/>
        <end position="20"/>
    </location>
</feature>
<dbReference type="Pfam" id="PF01963">
    <property type="entry name" value="TraB_PrgY_gumN"/>
    <property type="match status" value="1"/>
</dbReference>
<keyword evidence="2" id="KW-0812">Transmembrane</keyword>
<dbReference type="PANTHER" id="PTHR21530:SF7">
    <property type="entry name" value="TRAB DOMAIN-CONTAINING PROTEIN"/>
    <property type="match status" value="1"/>
</dbReference>
<dbReference type="PANTHER" id="PTHR21530">
    <property type="entry name" value="PHEROMONE SHUTDOWN PROTEIN"/>
    <property type="match status" value="1"/>
</dbReference>
<feature type="compositionally biased region" description="Polar residues" evidence="1">
    <location>
        <begin position="1"/>
        <end position="12"/>
    </location>
</feature>
<dbReference type="NCBIfam" id="TIGR00261">
    <property type="entry name" value="traB"/>
    <property type="match status" value="1"/>
</dbReference>
<proteinExistence type="predicted"/>
<keyword evidence="4" id="KW-1185">Reference proteome</keyword>
<feature type="transmembrane region" description="Helical" evidence="2">
    <location>
        <begin position="276"/>
        <end position="297"/>
    </location>
</feature>
<name>A0AAW9QXK8_9GAMM</name>
<evidence type="ECO:0000313" key="3">
    <source>
        <dbReference type="EMBL" id="MEJ1249010.1"/>
    </source>
</evidence>
<comment type="caution">
    <text evidence="3">The sequence shown here is derived from an EMBL/GenBank/DDBJ whole genome shotgun (WGS) entry which is preliminary data.</text>
</comment>
<keyword evidence="2" id="KW-1133">Transmembrane helix</keyword>
<dbReference type="RefSeq" id="WP_337334730.1">
    <property type="nucleotide sequence ID" value="NZ_JBBDHC010000005.1"/>
</dbReference>
<dbReference type="InterPro" id="IPR046345">
    <property type="entry name" value="TraB_PrgY-like"/>
</dbReference>
<feature type="transmembrane region" description="Helical" evidence="2">
    <location>
        <begin position="309"/>
        <end position="338"/>
    </location>
</feature>
<sequence>MNDLPNTETTEAANVEPAADPLAGQPIVEVERDGIHYTLLGTAHVSRASVEAVRALLAQGRFDAVAVELCDARHRALTDPDAFSRLDIFQVIRQGKIGLVTANLALSSYQRRLAEQLGVEPGAEMRAAIEAAGEQNLPLWCIDRDIGLTLRRTYAAVGFWRKMTLMSGLAVSLIASNEVDEAEIERLKQGDILESSFHEFAQRDETLYRALIDERDRYMAASLRDEARFAPKPGARVLAVVGAGHLAGLSNYLREEAAEPAREIAALKEVPRPKPWGTWIGAALTVFVLGGFAWGFLQGSDVGGEFVLRWVLLTGIGGAIGCIAAAGHPLSVLVAFLISPLTPFHPALSSGMASAWVEASLRRPKVADFAKLRDDVGTLGGWWRNRVSRVFVNFFLTNLGTVVGVYLAGWNMIKQVF</sequence>
<evidence type="ECO:0000256" key="2">
    <source>
        <dbReference type="SAM" id="Phobius"/>
    </source>
</evidence>
<dbReference type="AlphaFoldDB" id="A0AAW9QXK8"/>
<dbReference type="InterPro" id="IPR002816">
    <property type="entry name" value="TraB/PrgY/GumN_fam"/>
</dbReference>
<organism evidence="3 4">
    <name type="scientific">Denitratimonas tolerans</name>
    <dbReference type="NCBI Taxonomy" id="1338420"/>
    <lineage>
        <taxon>Bacteria</taxon>
        <taxon>Pseudomonadati</taxon>
        <taxon>Pseudomonadota</taxon>
        <taxon>Gammaproteobacteria</taxon>
        <taxon>Lysobacterales</taxon>
        <taxon>Lysobacteraceae</taxon>
        <taxon>Denitratimonas</taxon>
    </lineage>
</organism>
<evidence type="ECO:0000256" key="1">
    <source>
        <dbReference type="SAM" id="MobiDB-lite"/>
    </source>
</evidence>
<accession>A0AAW9QXK8</accession>
<dbReference type="InterPro" id="IPR005230">
    <property type="entry name" value="TraB_bac"/>
</dbReference>
<gene>
    <name evidence="3" type="ORF">WB794_04880</name>
</gene>
<dbReference type="CDD" id="cd14726">
    <property type="entry name" value="TraB_PrgY-like"/>
    <property type="match status" value="1"/>
</dbReference>
<dbReference type="EMBL" id="JBBDHC010000005">
    <property type="protein sequence ID" value="MEJ1249010.1"/>
    <property type="molecule type" value="Genomic_DNA"/>
</dbReference>
<evidence type="ECO:0000313" key="4">
    <source>
        <dbReference type="Proteomes" id="UP001364472"/>
    </source>
</evidence>
<keyword evidence="2" id="KW-0472">Membrane</keyword>
<feature type="transmembrane region" description="Helical" evidence="2">
    <location>
        <begin position="390"/>
        <end position="413"/>
    </location>
</feature>
<dbReference type="Proteomes" id="UP001364472">
    <property type="component" value="Unassembled WGS sequence"/>
</dbReference>
<reference evidence="3 4" key="1">
    <citation type="journal article" date="2016" name="Antonie Van Leeuwenhoek">
        <title>Denitratimonas tolerans gen. nov., sp. nov., a denitrifying bacterium isolated from a bioreactor for tannery wastewater treatment.</title>
        <authorList>
            <person name="Han S.I."/>
            <person name="Kim J.O."/>
            <person name="Lee Y.R."/>
            <person name="Ekpeghere K.I."/>
            <person name="Koh S.C."/>
            <person name="Whang K.S."/>
        </authorList>
    </citation>
    <scope>NUCLEOTIDE SEQUENCE [LARGE SCALE GENOMIC DNA]</scope>
    <source>
        <strain evidence="3 4">KACC 17565</strain>
    </source>
</reference>
<protein>
    <submittedName>
        <fullName evidence="3">TraB/GumN family protein</fullName>
    </submittedName>
</protein>